<sequence length="115" mass="12858">MSPHDAVGSSWDFGEILDAMERGDYQLREIEKVDDQTAELRIDPHGYPYGGIGAFIALTEAYGMHVLGTNEYGKYDHMIFWSWRKARRQRSSGSSGGNSFHLANSFRPNPLCGSA</sequence>
<protein>
    <submittedName>
        <fullName evidence="2">Uncharacterized protein</fullName>
    </submittedName>
</protein>
<gene>
    <name evidence="2" type="ORF">LN473_22425</name>
</gene>
<dbReference type="Proteomes" id="UP001430544">
    <property type="component" value="Unassembled WGS sequence"/>
</dbReference>
<feature type="region of interest" description="Disordered" evidence="1">
    <location>
        <begin position="89"/>
        <end position="115"/>
    </location>
</feature>
<proteinExistence type="predicted"/>
<evidence type="ECO:0000313" key="3">
    <source>
        <dbReference type="Proteomes" id="UP001430544"/>
    </source>
</evidence>
<comment type="caution">
    <text evidence="2">The sequence shown here is derived from an EMBL/GenBank/DDBJ whole genome shotgun (WGS) entry which is preliminary data.</text>
</comment>
<dbReference type="RefSeq" id="WP_126936911.1">
    <property type="nucleotide sequence ID" value="NZ_CP018470.1"/>
</dbReference>
<evidence type="ECO:0000256" key="1">
    <source>
        <dbReference type="SAM" id="MobiDB-lite"/>
    </source>
</evidence>
<reference evidence="2" key="1">
    <citation type="submission" date="2021-11" db="EMBL/GenBank/DDBJ databases">
        <title>Genome resources and taxonomic validation of 89 Xanthomonas strains.</title>
        <authorList>
            <person name="Tambong J.T."/>
        </authorList>
    </citation>
    <scope>NUCLEOTIDE SEQUENCE</scope>
    <source>
        <strain evidence="2">Bv 5-4A</strain>
    </source>
</reference>
<name>A0ABS8LG02_9XANT</name>
<keyword evidence="3" id="KW-1185">Reference proteome</keyword>
<dbReference type="EMBL" id="JAJIUN010000101">
    <property type="protein sequence ID" value="MCC8624677.1"/>
    <property type="molecule type" value="Genomic_DNA"/>
</dbReference>
<evidence type="ECO:0000313" key="2">
    <source>
        <dbReference type="EMBL" id="MCC8624677.1"/>
    </source>
</evidence>
<accession>A0ABS8LG02</accession>
<organism evidence="2 3">
    <name type="scientific">Xanthomonas vesicatoria</name>
    <dbReference type="NCBI Taxonomy" id="56460"/>
    <lineage>
        <taxon>Bacteria</taxon>
        <taxon>Pseudomonadati</taxon>
        <taxon>Pseudomonadota</taxon>
        <taxon>Gammaproteobacteria</taxon>
        <taxon>Lysobacterales</taxon>
        <taxon>Lysobacteraceae</taxon>
        <taxon>Xanthomonas</taxon>
    </lineage>
</organism>